<dbReference type="EMBL" id="JPQZ01000024">
    <property type="protein sequence ID" value="KKO75341.1"/>
    <property type="molecule type" value="Genomic_DNA"/>
</dbReference>
<comment type="caution">
    <text evidence="1">The sequence shown here is derived from an EMBL/GenBank/DDBJ whole genome shotgun (WGS) entry which is preliminary data.</text>
</comment>
<dbReference type="RefSeq" id="XP_024331083.1">
    <property type="nucleotide sequence ID" value="XM_024474767.1"/>
</dbReference>
<gene>
    <name evidence="1" type="ORF">AAJ76_2400050597</name>
</gene>
<accession>A0A0F9WD36</accession>
<sequence>MDVLSKTSLYIFHSKKAAPFYMGTFKANIFNIKKKKDFYNYVFLYCF</sequence>
<evidence type="ECO:0000313" key="1">
    <source>
        <dbReference type="EMBL" id="KKO75341.1"/>
    </source>
</evidence>
<proteinExistence type="predicted"/>
<dbReference type="AlphaFoldDB" id="A0A0F9WD36"/>
<evidence type="ECO:0000313" key="2">
    <source>
        <dbReference type="Proteomes" id="UP000034350"/>
    </source>
</evidence>
<keyword evidence="2" id="KW-1185">Reference proteome</keyword>
<reference evidence="1 2" key="1">
    <citation type="journal article" date="2015" name="Environ. Microbiol.">
        <title>Genome analyses suggest the presence of polyploidy and recent human-driven expansions in eight global populations of the honeybee pathogen Nosema ceranae.</title>
        <authorList>
            <person name="Pelin A."/>
            <person name="Selman M."/>
            <person name="Aris-Brosou S."/>
            <person name="Farinelli L."/>
            <person name="Corradi N."/>
        </authorList>
    </citation>
    <scope>NUCLEOTIDE SEQUENCE [LARGE SCALE GENOMIC DNA]</scope>
    <source>
        <strain evidence="1 2">PA08 1199</strain>
    </source>
</reference>
<name>A0A0F9WD36_9MICR</name>
<organism evidence="1 2">
    <name type="scientific">Vairimorpha ceranae</name>
    <dbReference type="NCBI Taxonomy" id="40302"/>
    <lineage>
        <taxon>Eukaryota</taxon>
        <taxon>Fungi</taxon>
        <taxon>Fungi incertae sedis</taxon>
        <taxon>Microsporidia</taxon>
        <taxon>Nosematidae</taxon>
        <taxon>Vairimorpha</taxon>
    </lineage>
</organism>
<dbReference type="GeneID" id="36319695"/>
<dbReference type="Proteomes" id="UP000034350">
    <property type="component" value="Unassembled WGS sequence"/>
</dbReference>
<protein>
    <submittedName>
        <fullName evidence="1">Uncharacterized protein</fullName>
    </submittedName>
</protein>
<dbReference type="VEuPathDB" id="MicrosporidiaDB:AAJ76_2400050597"/>